<proteinExistence type="predicted"/>
<feature type="compositionally biased region" description="Polar residues" evidence="1">
    <location>
        <begin position="13"/>
        <end position="25"/>
    </location>
</feature>
<feature type="region of interest" description="Disordered" evidence="1">
    <location>
        <begin position="1"/>
        <end position="29"/>
    </location>
</feature>
<gene>
    <name evidence="2" type="ORF">NECAME_16706</name>
</gene>
<reference evidence="3" key="1">
    <citation type="journal article" date="2014" name="Nat. Genet.">
        <title>Genome of the human hookworm Necator americanus.</title>
        <authorList>
            <person name="Tang Y.T."/>
            <person name="Gao X."/>
            <person name="Rosa B.A."/>
            <person name="Abubucker S."/>
            <person name="Hallsworth-Pepin K."/>
            <person name="Martin J."/>
            <person name="Tyagi R."/>
            <person name="Heizer E."/>
            <person name="Zhang X."/>
            <person name="Bhonagiri-Palsikar V."/>
            <person name="Minx P."/>
            <person name="Warren W.C."/>
            <person name="Wang Q."/>
            <person name="Zhan B."/>
            <person name="Hotez P.J."/>
            <person name="Sternberg P.W."/>
            <person name="Dougall A."/>
            <person name="Gaze S.T."/>
            <person name="Mulvenna J."/>
            <person name="Sotillo J."/>
            <person name="Ranganathan S."/>
            <person name="Rabelo E.M."/>
            <person name="Wilson R.K."/>
            <person name="Felgner P.L."/>
            <person name="Bethony J."/>
            <person name="Hawdon J.M."/>
            <person name="Gasser R.B."/>
            <person name="Loukas A."/>
            <person name="Mitreva M."/>
        </authorList>
    </citation>
    <scope>NUCLEOTIDE SEQUENCE [LARGE SCALE GENOMIC DNA]</scope>
</reference>
<dbReference type="KEGG" id="nai:NECAME_16706"/>
<keyword evidence="3" id="KW-1185">Reference proteome</keyword>
<sequence length="62" mass="7164">MDDTPTKYDDKPNSPTFAASNNNGNEWDHSDDEIGIISYKGYASSKQYKQGKMELIQRDFHY</sequence>
<accession>W2TX89</accession>
<feature type="compositionally biased region" description="Basic and acidic residues" evidence="1">
    <location>
        <begin position="1"/>
        <end position="12"/>
    </location>
</feature>
<evidence type="ECO:0000313" key="2">
    <source>
        <dbReference type="EMBL" id="ETN85647.1"/>
    </source>
</evidence>
<dbReference type="Proteomes" id="UP000053676">
    <property type="component" value="Unassembled WGS sequence"/>
</dbReference>
<protein>
    <submittedName>
        <fullName evidence="2">Uncharacterized protein</fullName>
    </submittedName>
</protein>
<evidence type="ECO:0000313" key="3">
    <source>
        <dbReference type="Proteomes" id="UP000053676"/>
    </source>
</evidence>
<name>W2TX89_NECAM</name>
<dbReference type="EMBL" id="KI657693">
    <property type="protein sequence ID" value="ETN85647.1"/>
    <property type="molecule type" value="Genomic_DNA"/>
</dbReference>
<evidence type="ECO:0000256" key="1">
    <source>
        <dbReference type="SAM" id="MobiDB-lite"/>
    </source>
</evidence>
<organism evidence="2 3">
    <name type="scientific">Necator americanus</name>
    <name type="common">Human hookworm</name>
    <dbReference type="NCBI Taxonomy" id="51031"/>
    <lineage>
        <taxon>Eukaryota</taxon>
        <taxon>Metazoa</taxon>
        <taxon>Ecdysozoa</taxon>
        <taxon>Nematoda</taxon>
        <taxon>Chromadorea</taxon>
        <taxon>Rhabditida</taxon>
        <taxon>Rhabditina</taxon>
        <taxon>Rhabditomorpha</taxon>
        <taxon>Strongyloidea</taxon>
        <taxon>Ancylostomatidae</taxon>
        <taxon>Bunostominae</taxon>
        <taxon>Necator</taxon>
    </lineage>
</organism>
<dbReference type="AlphaFoldDB" id="W2TX89"/>